<dbReference type="GO" id="GO:0016787">
    <property type="term" value="F:hydrolase activity"/>
    <property type="evidence" value="ECO:0007669"/>
    <property type="project" value="UniProtKB-KW"/>
</dbReference>
<organism evidence="1">
    <name type="scientific">Streptomyces sp. R08</name>
    <dbReference type="NCBI Taxonomy" id="3238624"/>
    <lineage>
        <taxon>Bacteria</taxon>
        <taxon>Bacillati</taxon>
        <taxon>Actinomycetota</taxon>
        <taxon>Actinomycetes</taxon>
        <taxon>Kitasatosporales</taxon>
        <taxon>Streptomycetaceae</taxon>
        <taxon>Streptomyces</taxon>
    </lineage>
</organism>
<dbReference type="Gene3D" id="3.40.50.1820">
    <property type="entry name" value="alpha/beta hydrolase"/>
    <property type="match status" value="1"/>
</dbReference>
<reference evidence="1" key="1">
    <citation type="submission" date="2024-07" db="EMBL/GenBank/DDBJ databases">
        <authorList>
            <person name="Yu S.T."/>
        </authorList>
    </citation>
    <scope>NUCLEOTIDE SEQUENCE</scope>
    <source>
        <strain evidence="1">R08</strain>
    </source>
</reference>
<dbReference type="SUPFAM" id="SSF53474">
    <property type="entry name" value="alpha/beta-Hydrolases"/>
    <property type="match status" value="1"/>
</dbReference>
<dbReference type="InterPro" id="IPR029058">
    <property type="entry name" value="AB_hydrolase_fold"/>
</dbReference>
<accession>A0AB39MMS3</accession>
<gene>
    <name evidence="1" type="ORF">AB5J58_47700</name>
</gene>
<sequence>MTPLLTAEGTSRTVQTGKWKNHYNEAGTGRPVLMLHGSGPGAMGWNTFGPNMRRLPNASG</sequence>
<proteinExistence type="predicted"/>
<name>A0AB39MMS3_9ACTN</name>
<dbReference type="AlphaFoldDB" id="A0AB39MMS3"/>
<keyword evidence="1" id="KW-0378">Hydrolase</keyword>
<protein>
    <submittedName>
        <fullName evidence="1">Alpha/beta fold hydrolase</fullName>
    </submittedName>
</protein>
<dbReference type="RefSeq" id="WP_369192192.1">
    <property type="nucleotide sequence ID" value="NZ_CP163431.1"/>
</dbReference>
<evidence type="ECO:0000313" key="1">
    <source>
        <dbReference type="EMBL" id="XDQ07408.1"/>
    </source>
</evidence>
<dbReference type="EMBL" id="CP163431">
    <property type="protein sequence ID" value="XDQ07408.1"/>
    <property type="molecule type" value="Genomic_DNA"/>
</dbReference>